<dbReference type="PANTHER" id="PTHR26312:SF225">
    <property type="entry name" value="TPR REPEAT PROTEIN"/>
    <property type="match status" value="1"/>
</dbReference>
<feature type="region of interest" description="Disordered" evidence="1">
    <location>
        <begin position="208"/>
        <end position="228"/>
    </location>
</feature>
<feature type="compositionally biased region" description="Polar residues" evidence="1">
    <location>
        <begin position="351"/>
        <end position="360"/>
    </location>
</feature>
<evidence type="ECO:0000256" key="1">
    <source>
        <dbReference type="SAM" id="MobiDB-lite"/>
    </source>
</evidence>
<keyword evidence="3" id="KW-1185">Reference proteome</keyword>
<gene>
    <name evidence="2" type="ORF">OSB04_020460</name>
</gene>
<evidence type="ECO:0000313" key="2">
    <source>
        <dbReference type="EMBL" id="KAJ9547917.1"/>
    </source>
</evidence>
<dbReference type="PANTHER" id="PTHR26312">
    <property type="entry name" value="TETRATRICOPEPTIDE REPEAT PROTEIN 5"/>
    <property type="match status" value="1"/>
</dbReference>
<evidence type="ECO:0000313" key="3">
    <source>
        <dbReference type="Proteomes" id="UP001172457"/>
    </source>
</evidence>
<proteinExistence type="predicted"/>
<accession>A0AA38TAP9</accession>
<sequence>MMLRSSSTPLLGSLLPSISSESPNHHHHHHDTTLKPSPIHKFSFHQTTPSSSSPQHHHFTTLSCNSSPISPSFGHHGGIRRAQSVGNLESLLGSDTGGNGGGDGGGDEFSFLKPCKKTSRKLIHSSHPLETIPSFSYQDSKFKSDEDDESCDDDYSDFNVENKVSRLNAQMGFRNLEIKDEIGESCSQMYLAKGIGVDVGFGCGDGGGGGRSRSPVDRGGGGGDGEGGDVEEHYRKMVNENPRNPLCLGNYAKFLYHSKQDLPGAEEYYSRAILVDPNDGEVLSQYAKLLWELHHDKDRATSYFERAIHVASEDSHVHAAYASFLWEIEGDEDEDEDEEEGYYRNIPPLFSNGTMASATA</sequence>
<reference evidence="2" key="1">
    <citation type="submission" date="2023-03" db="EMBL/GenBank/DDBJ databases">
        <title>Chromosome-scale reference genome and RAD-based genetic map of yellow starthistle (Centaurea solstitialis) reveal putative structural variation and QTLs associated with invader traits.</title>
        <authorList>
            <person name="Reatini B."/>
            <person name="Cang F.A."/>
            <person name="Jiang Q."/>
            <person name="Mckibben M.T.W."/>
            <person name="Barker M.S."/>
            <person name="Rieseberg L.H."/>
            <person name="Dlugosch K.M."/>
        </authorList>
    </citation>
    <scope>NUCLEOTIDE SEQUENCE</scope>
    <source>
        <strain evidence="2">CAN-66</strain>
        <tissue evidence="2">Leaf</tissue>
    </source>
</reference>
<feature type="compositionally biased region" description="Low complexity" evidence="1">
    <location>
        <begin position="44"/>
        <end position="54"/>
    </location>
</feature>
<dbReference type="Gene3D" id="1.25.40.10">
    <property type="entry name" value="Tetratricopeptide repeat domain"/>
    <property type="match status" value="1"/>
</dbReference>
<name>A0AA38TAP9_9ASTR</name>
<feature type="region of interest" description="Disordered" evidence="1">
    <location>
        <begin position="333"/>
        <end position="360"/>
    </location>
</feature>
<dbReference type="Proteomes" id="UP001172457">
    <property type="component" value="Chromosome 5"/>
</dbReference>
<protein>
    <submittedName>
        <fullName evidence="2">Uncharacterized protein</fullName>
    </submittedName>
</protein>
<dbReference type="EMBL" id="JARYMX010000005">
    <property type="protein sequence ID" value="KAJ9547917.1"/>
    <property type="molecule type" value="Genomic_DNA"/>
</dbReference>
<comment type="caution">
    <text evidence="2">The sequence shown here is derived from an EMBL/GenBank/DDBJ whole genome shotgun (WGS) entry which is preliminary data.</text>
</comment>
<dbReference type="SUPFAM" id="SSF48452">
    <property type="entry name" value="TPR-like"/>
    <property type="match status" value="1"/>
</dbReference>
<dbReference type="InterPro" id="IPR011990">
    <property type="entry name" value="TPR-like_helical_dom_sf"/>
</dbReference>
<dbReference type="AlphaFoldDB" id="A0AA38TAP9"/>
<feature type="compositionally biased region" description="Low complexity" evidence="1">
    <location>
        <begin position="1"/>
        <end position="22"/>
    </location>
</feature>
<feature type="region of interest" description="Disordered" evidence="1">
    <location>
        <begin position="1"/>
        <end position="63"/>
    </location>
</feature>
<organism evidence="2 3">
    <name type="scientific">Centaurea solstitialis</name>
    <name type="common">yellow star-thistle</name>
    <dbReference type="NCBI Taxonomy" id="347529"/>
    <lineage>
        <taxon>Eukaryota</taxon>
        <taxon>Viridiplantae</taxon>
        <taxon>Streptophyta</taxon>
        <taxon>Embryophyta</taxon>
        <taxon>Tracheophyta</taxon>
        <taxon>Spermatophyta</taxon>
        <taxon>Magnoliopsida</taxon>
        <taxon>eudicotyledons</taxon>
        <taxon>Gunneridae</taxon>
        <taxon>Pentapetalae</taxon>
        <taxon>asterids</taxon>
        <taxon>campanulids</taxon>
        <taxon>Asterales</taxon>
        <taxon>Asteraceae</taxon>
        <taxon>Carduoideae</taxon>
        <taxon>Cardueae</taxon>
        <taxon>Centaureinae</taxon>
        <taxon>Centaurea</taxon>
    </lineage>
</organism>